<accession>A0A077R5H0</accession>
<dbReference type="InterPro" id="IPR045148">
    <property type="entry name" value="TCRG1-like"/>
</dbReference>
<dbReference type="PANTHER" id="PTHR15377:SF3">
    <property type="entry name" value="WW DOMAIN-CONTAINING PROTEIN"/>
    <property type="match status" value="1"/>
</dbReference>
<dbReference type="GO" id="GO:0005634">
    <property type="term" value="C:nucleus"/>
    <property type="evidence" value="ECO:0007669"/>
    <property type="project" value="TreeGrafter"/>
</dbReference>
<name>A0A077R5H0_9BASI</name>
<dbReference type="CDD" id="cd00201">
    <property type="entry name" value="WW"/>
    <property type="match status" value="1"/>
</dbReference>
<evidence type="ECO:0000313" key="4">
    <source>
        <dbReference type="EMBL" id="CDI54198.1"/>
    </source>
</evidence>
<dbReference type="GO" id="GO:0003712">
    <property type="term" value="F:transcription coregulator activity"/>
    <property type="evidence" value="ECO:0007669"/>
    <property type="project" value="TreeGrafter"/>
</dbReference>
<sequence>MSGLGSVSGPSTLPPGWTTHVSLKDGRTYYHNASTGKSTYTLPKPKREKPICKNAIPGANGWFKVATNKKNQHAPTEHADQDEQEDQDEEEWQRQLAEKMAIEAEAEIEAQAEVDTGTEVHTETNSGEFCQAEPQTCLENQRKAFMVHLSSLNGTSQEVNPMAPWDVEMAKFSTHPSFVMLWSSSSKSNTEDVFNEWCKLRIREKRNAKATASTFSSSSSCFSTTNTTVTADSNCSWKQNLVNLLKKEVKSTRTKFDDFLRAFASHPDLIGFSRSDGEKVFNSDKIKMIKFELTFNQPLKQIE</sequence>
<protein>
    <submittedName>
        <fullName evidence="4">Peptide-binding protein</fullName>
    </submittedName>
</protein>
<evidence type="ECO:0000256" key="1">
    <source>
        <dbReference type="ARBA" id="ARBA00022737"/>
    </source>
</evidence>
<dbReference type="PANTHER" id="PTHR15377">
    <property type="entry name" value="TRANSCRIPTION ELONGATION REGULATOR 1"/>
    <property type="match status" value="1"/>
</dbReference>
<dbReference type="AlphaFoldDB" id="A0A077R5H0"/>
<dbReference type="InterPro" id="IPR001202">
    <property type="entry name" value="WW_dom"/>
</dbReference>
<proteinExistence type="predicted"/>
<dbReference type="PROSITE" id="PS50020">
    <property type="entry name" value="WW_DOMAIN_2"/>
    <property type="match status" value="1"/>
</dbReference>
<feature type="region of interest" description="Disordered" evidence="2">
    <location>
        <begin position="70"/>
        <end position="92"/>
    </location>
</feature>
<evidence type="ECO:0000259" key="3">
    <source>
        <dbReference type="PROSITE" id="PS50020"/>
    </source>
</evidence>
<dbReference type="SUPFAM" id="SSF51045">
    <property type="entry name" value="WW domain"/>
    <property type="match status" value="1"/>
</dbReference>
<organism evidence="4">
    <name type="scientific">Melanopsichium pennsylvanicum 4</name>
    <dbReference type="NCBI Taxonomy" id="1398559"/>
    <lineage>
        <taxon>Eukaryota</taxon>
        <taxon>Fungi</taxon>
        <taxon>Dikarya</taxon>
        <taxon>Basidiomycota</taxon>
        <taxon>Ustilaginomycotina</taxon>
        <taxon>Ustilaginomycetes</taxon>
        <taxon>Ustilaginales</taxon>
        <taxon>Ustilaginaceae</taxon>
        <taxon>Melanopsichium</taxon>
    </lineage>
</organism>
<feature type="domain" description="WW" evidence="3">
    <location>
        <begin position="11"/>
        <end position="45"/>
    </location>
</feature>
<dbReference type="PROSITE" id="PS01159">
    <property type="entry name" value="WW_DOMAIN_1"/>
    <property type="match status" value="1"/>
</dbReference>
<keyword evidence="1" id="KW-0677">Repeat</keyword>
<evidence type="ECO:0000256" key="2">
    <source>
        <dbReference type="SAM" id="MobiDB-lite"/>
    </source>
</evidence>
<reference evidence="4" key="1">
    <citation type="journal article" date="2014" name="Genome Biol. Evol.">
        <title>Gene Loss Rather Than Gene Gain Is Associated with a Host Jump from Monocots to Dicots in the Smut Fungus Melanopsichium pennsylvanicum.</title>
        <authorList>
            <person name="Sharma R."/>
            <person name="Mishra B."/>
            <person name="Runge F."/>
            <person name="Thines M."/>
        </authorList>
    </citation>
    <scope>NUCLEOTIDE SEQUENCE</scope>
    <source>
        <strain evidence="4">4</strain>
    </source>
</reference>
<feature type="compositionally biased region" description="Acidic residues" evidence="2">
    <location>
        <begin position="82"/>
        <end position="91"/>
    </location>
</feature>
<dbReference type="EMBL" id="HG529607">
    <property type="protein sequence ID" value="CDI54198.1"/>
    <property type="molecule type" value="Genomic_DNA"/>
</dbReference>
<dbReference type="GO" id="GO:0070063">
    <property type="term" value="F:RNA polymerase binding"/>
    <property type="evidence" value="ECO:0007669"/>
    <property type="project" value="InterPro"/>
</dbReference>
<dbReference type="InterPro" id="IPR036517">
    <property type="entry name" value="FF_domain_sf"/>
</dbReference>
<dbReference type="SUPFAM" id="SSF81698">
    <property type="entry name" value="FF domain"/>
    <property type="match status" value="1"/>
</dbReference>
<dbReference type="Gene3D" id="2.20.70.10">
    <property type="match status" value="1"/>
</dbReference>
<dbReference type="InterPro" id="IPR036020">
    <property type="entry name" value="WW_dom_sf"/>
</dbReference>
<dbReference type="SMART" id="SM00456">
    <property type="entry name" value="WW"/>
    <property type="match status" value="1"/>
</dbReference>
<dbReference type="Gene3D" id="1.10.10.440">
    <property type="entry name" value="FF domain"/>
    <property type="match status" value="1"/>
</dbReference>
<dbReference type="Pfam" id="PF00397">
    <property type="entry name" value="WW"/>
    <property type="match status" value="1"/>
</dbReference>